<keyword evidence="3" id="KW-0804">Transcription</keyword>
<organism evidence="5 6">
    <name type="scientific">Aeromicrobium endophyticum</name>
    <dbReference type="NCBI Taxonomy" id="2292704"/>
    <lineage>
        <taxon>Bacteria</taxon>
        <taxon>Bacillati</taxon>
        <taxon>Actinomycetota</taxon>
        <taxon>Actinomycetes</taxon>
        <taxon>Propionibacteriales</taxon>
        <taxon>Nocardioidaceae</taxon>
        <taxon>Aeromicrobium</taxon>
    </lineage>
</organism>
<dbReference type="AlphaFoldDB" id="A0A371PA93"/>
<dbReference type="RefSeq" id="WP_119702988.1">
    <property type="nucleotide sequence ID" value="NZ_JBHSOI010000001.1"/>
</dbReference>
<sequence>MSTIDRLDAEIIRLLTADARAGVAEMAETLSVSRNTVQLRMTRLFDTGVLSFRPIIDFAAVGLPLQALVSVELDQRLLDSIIRRLADLPEVVEVRIQAGREDILVPVAIASLAALQELTASIVAIEGVRKTTSTFHVSTPVPFRVQPLLQKLTEDAGWGRSTPAVLD</sequence>
<gene>
    <name evidence="5" type="ORF">DX116_04560</name>
</gene>
<keyword evidence="1" id="KW-0805">Transcription regulation</keyword>
<dbReference type="GO" id="GO:0043200">
    <property type="term" value="P:response to amino acid"/>
    <property type="evidence" value="ECO:0007669"/>
    <property type="project" value="TreeGrafter"/>
</dbReference>
<dbReference type="GO" id="GO:0005829">
    <property type="term" value="C:cytosol"/>
    <property type="evidence" value="ECO:0007669"/>
    <property type="project" value="TreeGrafter"/>
</dbReference>
<protein>
    <submittedName>
        <fullName evidence="5">Lrp/AsnC family transcriptional regulator</fullName>
    </submittedName>
</protein>
<feature type="domain" description="HTH asnC-type" evidence="4">
    <location>
        <begin position="4"/>
        <end position="64"/>
    </location>
</feature>
<dbReference type="InterPro" id="IPR000485">
    <property type="entry name" value="AsnC-type_HTH_dom"/>
</dbReference>
<dbReference type="InterPro" id="IPR011008">
    <property type="entry name" value="Dimeric_a/b-barrel"/>
</dbReference>
<dbReference type="Proteomes" id="UP000265581">
    <property type="component" value="Unassembled WGS sequence"/>
</dbReference>
<accession>A0A371PA93</accession>
<dbReference type="Pfam" id="PF01037">
    <property type="entry name" value="AsnC_trans_reg"/>
    <property type="match status" value="1"/>
</dbReference>
<reference evidence="5 6" key="1">
    <citation type="submission" date="2018-08" db="EMBL/GenBank/DDBJ databases">
        <title>Aeromicrobium sp. M2KJ-4, whole genome shotgun sequence.</title>
        <authorList>
            <person name="Tuo L."/>
        </authorList>
    </citation>
    <scope>NUCLEOTIDE SEQUENCE [LARGE SCALE GENOMIC DNA]</scope>
    <source>
        <strain evidence="5 6">M2KJ-4</strain>
    </source>
</reference>
<dbReference type="OrthoDB" id="9809462at2"/>
<dbReference type="InterPro" id="IPR019887">
    <property type="entry name" value="Tscrpt_reg_AsnC/Lrp_C"/>
</dbReference>
<dbReference type="InterPro" id="IPR019888">
    <property type="entry name" value="Tscrpt_reg_AsnC-like"/>
</dbReference>
<dbReference type="Gene3D" id="1.10.10.10">
    <property type="entry name" value="Winged helix-like DNA-binding domain superfamily/Winged helix DNA-binding domain"/>
    <property type="match status" value="1"/>
</dbReference>
<keyword evidence="2" id="KW-0238">DNA-binding</keyword>
<dbReference type="SUPFAM" id="SSF54909">
    <property type="entry name" value="Dimeric alpha+beta barrel"/>
    <property type="match status" value="1"/>
</dbReference>
<dbReference type="InterPro" id="IPR036390">
    <property type="entry name" value="WH_DNA-bd_sf"/>
</dbReference>
<evidence type="ECO:0000256" key="1">
    <source>
        <dbReference type="ARBA" id="ARBA00023015"/>
    </source>
</evidence>
<dbReference type="PANTHER" id="PTHR30154">
    <property type="entry name" value="LEUCINE-RESPONSIVE REGULATORY PROTEIN"/>
    <property type="match status" value="1"/>
</dbReference>
<dbReference type="GO" id="GO:0043565">
    <property type="term" value="F:sequence-specific DNA binding"/>
    <property type="evidence" value="ECO:0007669"/>
    <property type="project" value="InterPro"/>
</dbReference>
<comment type="caution">
    <text evidence="5">The sequence shown here is derived from an EMBL/GenBank/DDBJ whole genome shotgun (WGS) entry which is preliminary data.</text>
</comment>
<proteinExistence type="predicted"/>
<evidence type="ECO:0000256" key="3">
    <source>
        <dbReference type="ARBA" id="ARBA00023163"/>
    </source>
</evidence>
<evidence type="ECO:0000256" key="2">
    <source>
        <dbReference type="ARBA" id="ARBA00023125"/>
    </source>
</evidence>
<dbReference type="PRINTS" id="PR00033">
    <property type="entry name" value="HTHASNC"/>
</dbReference>
<dbReference type="InterPro" id="IPR036388">
    <property type="entry name" value="WH-like_DNA-bd_sf"/>
</dbReference>
<dbReference type="Gene3D" id="3.30.70.920">
    <property type="match status" value="1"/>
</dbReference>
<dbReference type="PROSITE" id="PS50956">
    <property type="entry name" value="HTH_ASNC_2"/>
    <property type="match status" value="1"/>
</dbReference>
<dbReference type="EMBL" id="QUBR01000001">
    <property type="protein sequence ID" value="REK72874.1"/>
    <property type="molecule type" value="Genomic_DNA"/>
</dbReference>
<keyword evidence="6" id="KW-1185">Reference proteome</keyword>
<dbReference type="SUPFAM" id="SSF46785">
    <property type="entry name" value="Winged helix' DNA-binding domain"/>
    <property type="match status" value="1"/>
</dbReference>
<dbReference type="SMART" id="SM00344">
    <property type="entry name" value="HTH_ASNC"/>
    <property type="match status" value="1"/>
</dbReference>
<dbReference type="PANTHER" id="PTHR30154:SF34">
    <property type="entry name" value="TRANSCRIPTIONAL REGULATOR AZLB"/>
    <property type="match status" value="1"/>
</dbReference>
<name>A0A371PA93_9ACTN</name>
<evidence type="ECO:0000313" key="6">
    <source>
        <dbReference type="Proteomes" id="UP000265581"/>
    </source>
</evidence>
<dbReference type="Pfam" id="PF13404">
    <property type="entry name" value="HTH_AsnC-type"/>
    <property type="match status" value="1"/>
</dbReference>
<evidence type="ECO:0000259" key="4">
    <source>
        <dbReference type="PROSITE" id="PS50956"/>
    </source>
</evidence>
<evidence type="ECO:0000313" key="5">
    <source>
        <dbReference type="EMBL" id="REK72874.1"/>
    </source>
</evidence>